<dbReference type="OrthoDB" id="4578398at2"/>
<evidence type="ECO:0000313" key="4">
    <source>
        <dbReference type="Proteomes" id="UP000247591"/>
    </source>
</evidence>
<keyword evidence="4" id="KW-1185">Reference proteome</keyword>
<organism evidence="3 4">
    <name type="scientific">Williamsia limnetica</name>
    <dbReference type="NCBI Taxonomy" id="882452"/>
    <lineage>
        <taxon>Bacteria</taxon>
        <taxon>Bacillati</taxon>
        <taxon>Actinomycetota</taxon>
        <taxon>Actinomycetes</taxon>
        <taxon>Mycobacteriales</taxon>
        <taxon>Nocardiaceae</taxon>
        <taxon>Williamsia</taxon>
    </lineage>
</organism>
<gene>
    <name evidence="3" type="ORF">DFR67_104253</name>
</gene>
<evidence type="ECO:0000256" key="1">
    <source>
        <dbReference type="SAM" id="MobiDB-lite"/>
    </source>
</evidence>
<protein>
    <submittedName>
        <fullName evidence="3">Uncharacterized protein</fullName>
    </submittedName>
</protein>
<evidence type="ECO:0000313" key="3">
    <source>
        <dbReference type="EMBL" id="PYE18673.1"/>
    </source>
</evidence>
<sequence length="163" mass="16825">MSKLESDVKAVRDRVVALSAAGIRKSAAGARKLTAQALSTEAQLAADARRRGSDYLEKAADVFPVHLTNPTIVSSLERTGLADALPAQLATTRPASRRRLKIALVTVAVLAAGAAAFSITRRTRPQPPSVAAAPPRLADVPVAGEEAKTLDPATPSANGQSGN</sequence>
<dbReference type="AlphaFoldDB" id="A0A318RSB4"/>
<comment type="caution">
    <text evidence="3">The sequence shown here is derived from an EMBL/GenBank/DDBJ whole genome shotgun (WGS) entry which is preliminary data.</text>
</comment>
<reference evidence="3 4" key="1">
    <citation type="submission" date="2018-06" db="EMBL/GenBank/DDBJ databases">
        <title>Genomic Encyclopedia of Type Strains, Phase IV (KMG-IV): sequencing the most valuable type-strain genomes for metagenomic binning, comparative biology and taxonomic classification.</title>
        <authorList>
            <person name="Goeker M."/>
        </authorList>
    </citation>
    <scope>NUCLEOTIDE SEQUENCE [LARGE SCALE GENOMIC DNA]</scope>
    <source>
        <strain evidence="3 4">DSM 45521</strain>
    </source>
</reference>
<keyword evidence="2" id="KW-0812">Transmembrane</keyword>
<name>A0A318RSB4_WILLI</name>
<accession>A0A318RSB4</accession>
<keyword evidence="2" id="KW-0472">Membrane</keyword>
<dbReference type="Proteomes" id="UP000247591">
    <property type="component" value="Unassembled WGS sequence"/>
</dbReference>
<keyword evidence="2" id="KW-1133">Transmembrane helix</keyword>
<feature type="transmembrane region" description="Helical" evidence="2">
    <location>
        <begin position="102"/>
        <end position="119"/>
    </location>
</feature>
<proteinExistence type="predicted"/>
<feature type="region of interest" description="Disordered" evidence="1">
    <location>
        <begin position="122"/>
        <end position="163"/>
    </location>
</feature>
<dbReference type="EMBL" id="QJSP01000004">
    <property type="protein sequence ID" value="PYE18673.1"/>
    <property type="molecule type" value="Genomic_DNA"/>
</dbReference>
<evidence type="ECO:0000256" key="2">
    <source>
        <dbReference type="SAM" id="Phobius"/>
    </source>
</evidence>
<dbReference type="RefSeq" id="WP_110469110.1">
    <property type="nucleotide sequence ID" value="NZ_QJSP01000004.1"/>
</dbReference>